<keyword evidence="3" id="KW-0645">Protease</keyword>
<dbReference type="Gene3D" id="2.40.30.40">
    <property type="entry name" value="Peptidase M42, domain 2"/>
    <property type="match status" value="1"/>
</dbReference>
<gene>
    <name evidence="9" type="ORF">TCARB_1255</name>
</gene>
<evidence type="ECO:0000256" key="2">
    <source>
        <dbReference type="ARBA" id="ARBA00022438"/>
    </source>
</evidence>
<evidence type="ECO:0000313" key="10">
    <source>
        <dbReference type="Proteomes" id="UP000266720"/>
    </source>
</evidence>
<keyword evidence="4 8" id="KW-0479">Metal-binding</keyword>
<dbReference type="KEGG" id="tcb:TCARB_1255"/>
<dbReference type="InterPro" id="IPR051464">
    <property type="entry name" value="Peptidase_M42_aminopept"/>
</dbReference>
<dbReference type="GeneID" id="16572815"/>
<dbReference type="STRING" id="697581.TCARB_1255"/>
<sequence>MSNYKITEKELQFLKDVTEIVAPSGFEEPVMELIKQHYSRYADSVKRDNLGSLMLVKKGSSDTPKILVAGHVDEVGFLVTSITQEGFLTFVPLGGWFEQVLLAQRVVIRTKNGPVYGVITSKPPHLLTPEERQKVVQINQMYIDVGATSKEEVEKLGIRVGDPVAPWSPFMKTAFPDRIMAKALDDRIGAFIALEALRYIRENNIEHRNTLYAAATVQEEVGLRGAETVGWIADHDVAIVTEVDIAGDVPGIKPSEAQAKVGKGPTIVVWDRSMIPNPRFKEFVIEVAEEAKIPYQLSAVSGGTDAGRLHLYKGGRPSIVIGVPTRHIHSHVSIVSISDVENAVRLVVELVKRLDAETVKKFTNI</sequence>
<feature type="binding site" evidence="8">
    <location>
        <position position="329"/>
    </location>
    <ligand>
        <name>Zn(2+)</name>
        <dbReference type="ChEBI" id="CHEBI:29105"/>
        <label>2</label>
    </ligand>
</feature>
<keyword evidence="5" id="KW-0378">Hydrolase</keyword>
<keyword evidence="2" id="KW-0031">Aminopeptidase</keyword>
<feature type="active site" description="Proton acceptor" evidence="7">
    <location>
        <position position="219"/>
    </location>
</feature>
<dbReference type="SUPFAM" id="SSF101821">
    <property type="entry name" value="Aminopeptidase/glucanase lid domain"/>
    <property type="match status" value="1"/>
</dbReference>
<dbReference type="PANTHER" id="PTHR32481">
    <property type="entry name" value="AMINOPEPTIDASE"/>
    <property type="match status" value="1"/>
</dbReference>
<dbReference type="InterPro" id="IPR008007">
    <property type="entry name" value="Peptidase_M42"/>
</dbReference>
<dbReference type="RefSeq" id="WP_020961863.1">
    <property type="nucleotide sequence ID" value="NZ_CP007493.1"/>
</dbReference>
<feature type="binding site" evidence="8">
    <location>
        <position position="185"/>
    </location>
    <ligand>
        <name>Zn(2+)</name>
        <dbReference type="ChEBI" id="CHEBI:29105"/>
        <label>2</label>
    </ligand>
</feature>
<evidence type="ECO:0000256" key="7">
    <source>
        <dbReference type="PIRSR" id="PIRSR001123-1"/>
    </source>
</evidence>
<dbReference type="AlphaFoldDB" id="A0A3G1A9H9"/>
<dbReference type="InterPro" id="IPR023367">
    <property type="entry name" value="Peptidase_M42_dom2"/>
</dbReference>
<evidence type="ECO:0000256" key="3">
    <source>
        <dbReference type="ARBA" id="ARBA00022670"/>
    </source>
</evidence>
<reference evidence="10" key="1">
    <citation type="book" date="2010" name="EXTREMOPHILES" publisher="0:0-0">
        <title>Complete genome sequences of ten hyperthermophilic archaea reveal their metabolic capabilities and possible ecological roles.</title>
        <editorList>
            <person name="?"/>
        </editorList>
        <authorList>
            <person name="Ravin N.V."/>
            <person name="Mardanov A.V."/>
            <person name="Bonch-Osmolovskaya E.A."/>
            <person name="Skryabin K.G."/>
        </authorList>
    </citation>
    <scope>NUCLEOTIDE SEQUENCE [LARGE SCALE GENOMIC DNA]</scope>
    <source>
        <strain evidence="10">1505</strain>
    </source>
</reference>
<feature type="binding site" evidence="8">
    <location>
        <position position="242"/>
    </location>
    <ligand>
        <name>Zn(2+)</name>
        <dbReference type="ChEBI" id="CHEBI:29105"/>
        <label>1</label>
    </ligand>
</feature>
<evidence type="ECO:0000256" key="6">
    <source>
        <dbReference type="PIRNR" id="PIRNR001123"/>
    </source>
</evidence>
<feature type="binding site" evidence="8">
    <location>
        <position position="71"/>
    </location>
    <ligand>
        <name>Zn(2+)</name>
        <dbReference type="ChEBI" id="CHEBI:29105"/>
        <label>1</label>
    </ligand>
</feature>
<dbReference type="Proteomes" id="UP000266720">
    <property type="component" value="Chromosome"/>
</dbReference>
<proteinExistence type="inferred from homology"/>
<dbReference type="PIRSF" id="PIRSF001123">
    <property type="entry name" value="PepA_GA"/>
    <property type="match status" value="1"/>
</dbReference>
<evidence type="ECO:0000256" key="8">
    <source>
        <dbReference type="PIRSR" id="PIRSR001123-2"/>
    </source>
</evidence>
<dbReference type="GO" id="GO:0006508">
    <property type="term" value="P:proteolysis"/>
    <property type="evidence" value="ECO:0007669"/>
    <property type="project" value="UniProtKB-KW"/>
</dbReference>
<dbReference type="PANTHER" id="PTHR32481:SF0">
    <property type="entry name" value="AMINOPEPTIDASE YPDE-RELATED"/>
    <property type="match status" value="1"/>
</dbReference>
<evidence type="ECO:0000256" key="4">
    <source>
        <dbReference type="ARBA" id="ARBA00022723"/>
    </source>
</evidence>
<dbReference type="SUPFAM" id="SSF53187">
    <property type="entry name" value="Zn-dependent exopeptidases"/>
    <property type="match status" value="1"/>
</dbReference>
<dbReference type="GeneID" id="25406666"/>
<evidence type="ECO:0000256" key="1">
    <source>
        <dbReference type="ARBA" id="ARBA00006272"/>
    </source>
</evidence>
<feature type="binding site" evidence="8">
    <location>
        <position position="220"/>
    </location>
    <ligand>
        <name>Zn(2+)</name>
        <dbReference type="ChEBI" id="CHEBI:29105"/>
        <label>2</label>
    </ligand>
</feature>
<dbReference type="CDD" id="cd05656">
    <property type="entry name" value="M42_Frv"/>
    <property type="match status" value="1"/>
</dbReference>
<organism evidence="9 10">
    <name type="scientific">Thermofilum adornatum 1505</name>
    <dbReference type="NCBI Taxonomy" id="697581"/>
    <lineage>
        <taxon>Archaea</taxon>
        <taxon>Thermoproteota</taxon>
        <taxon>Thermoprotei</taxon>
        <taxon>Thermofilales</taxon>
        <taxon>Thermofilaceae</taxon>
        <taxon>Thermofilum</taxon>
    </lineage>
</organism>
<name>A0A3G1A9H9_9CREN</name>
<dbReference type="GO" id="GO:0004177">
    <property type="term" value="F:aminopeptidase activity"/>
    <property type="evidence" value="ECO:0007669"/>
    <property type="project" value="UniProtKB-UniRule"/>
</dbReference>
<comment type="cofactor">
    <cofactor evidence="8">
        <name>a divalent metal cation</name>
        <dbReference type="ChEBI" id="CHEBI:60240"/>
    </cofactor>
    <text evidence="8">Binds 2 divalent metal cations per subunit.</text>
</comment>
<feature type="binding site" evidence="8">
    <location>
        <position position="185"/>
    </location>
    <ligand>
        <name>Zn(2+)</name>
        <dbReference type="ChEBI" id="CHEBI:29105"/>
        <label>1</label>
    </ligand>
</feature>
<dbReference type="Gene3D" id="3.40.630.10">
    <property type="entry name" value="Zn peptidases"/>
    <property type="match status" value="1"/>
</dbReference>
<accession>A0A3G1A9H9</accession>
<protein>
    <submittedName>
        <fullName evidence="9">Endo-1,4-beta-glucanase</fullName>
    </submittedName>
</protein>
<dbReference type="Pfam" id="PF05343">
    <property type="entry name" value="Peptidase_M42"/>
    <property type="match status" value="1"/>
</dbReference>
<comment type="similarity">
    <text evidence="1 6">Belongs to the peptidase M42 family.</text>
</comment>
<evidence type="ECO:0000313" key="9">
    <source>
        <dbReference type="EMBL" id="AJB42301.1"/>
    </source>
</evidence>
<dbReference type="EMBL" id="CP007493">
    <property type="protein sequence ID" value="AJB42301.1"/>
    <property type="molecule type" value="Genomic_DNA"/>
</dbReference>
<dbReference type="GO" id="GO:0046872">
    <property type="term" value="F:metal ion binding"/>
    <property type="evidence" value="ECO:0007669"/>
    <property type="project" value="UniProtKB-UniRule"/>
</dbReference>
<evidence type="ECO:0000256" key="5">
    <source>
        <dbReference type="ARBA" id="ARBA00022801"/>
    </source>
</evidence>